<evidence type="ECO:0000256" key="14">
    <source>
        <dbReference type="ARBA" id="ARBA00023004"/>
    </source>
</evidence>
<accession>A0A937HZG3</accession>
<reference evidence="22" key="1">
    <citation type="submission" date="2020-10" db="EMBL/GenBank/DDBJ databases">
        <title>Microbiome of the Black Sea water column analyzed by genome centric metagenomics.</title>
        <authorList>
            <person name="Cabello-Yeves P.J."/>
            <person name="Callieri C."/>
            <person name="Picazo A."/>
            <person name="Mehrshad M."/>
            <person name="Haro-Moreno J.M."/>
            <person name="Roda-Garcia J."/>
            <person name="Dzembekova N."/>
            <person name="Slabakova V."/>
            <person name="Slabakova N."/>
            <person name="Moncheva S."/>
            <person name="Rodriguez-Valera F."/>
        </authorList>
    </citation>
    <scope>NUCLEOTIDE SEQUENCE</scope>
    <source>
        <strain evidence="22">BS307-5m-G49</strain>
    </source>
</reference>
<proteinExistence type="predicted"/>
<dbReference type="Proteomes" id="UP000744438">
    <property type="component" value="Unassembled WGS sequence"/>
</dbReference>
<dbReference type="Gene3D" id="2.102.10.10">
    <property type="entry name" value="Rieske [2Fe-2S] iron-sulphur domain"/>
    <property type="match status" value="1"/>
</dbReference>
<evidence type="ECO:0000256" key="18">
    <source>
        <dbReference type="ARBA" id="ARBA00029351"/>
    </source>
</evidence>
<evidence type="ECO:0000256" key="19">
    <source>
        <dbReference type="RuleBase" id="RU004494"/>
    </source>
</evidence>
<dbReference type="InterPro" id="IPR006317">
    <property type="entry name" value="Ubiquinol_cyt_c_Rdtase_Fe-S-su"/>
</dbReference>
<dbReference type="CDD" id="cd03470">
    <property type="entry name" value="Rieske_cytochrome_bc1"/>
    <property type="match status" value="1"/>
</dbReference>
<dbReference type="GO" id="GO:0046872">
    <property type="term" value="F:metal ion binding"/>
    <property type="evidence" value="ECO:0007669"/>
    <property type="project" value="UniProtKB-KW"/>
</dbReference>
<gene>
    <name evidence="22" type="primary">petA</name>
    <name evidence="22" type="ORF">ISQ63_00140</name>
</gene>
<evidence type="ECO:0000256" key="16">
    <source>
        <dbReference type="ARBA" id="ARBA00023136"/>
    </source>
</evidence>
<evidence type="ECO:0000256" key="13">
    <source>
        <dbReference type="ARBA" id="ARBA00022989"/>
    </source>
</evidence>
<evidence type="ECO:0000256" key="5">
    <source>
        <dbReference type="ARBA" id="ARBA00019816"/>
    </source>
</evidence>
<dbReference type="PROSITE" id="PS51296">
    <property type="entry name" value="RIESKE"/>
    <property type="match status" value="1"/>
</dbReference>
<evidence type="ECO:0000313" key="22">
    <source>
        <dbReference type="EMBL" id="MBL6811275.1"/>
    </source>
</evidence>
<comment type="caution">
    <text evidence="22">The sequence shown here is derived from an EMBL/GenBank/DDBJ whole genome shotgun (WGS) entry which is preliminary data.</text>
</comment>
<evidence type="ECO:0000256" key="7">
    <source>
        <dbReference type="ARBA" id="ARBA00022475"/>
    </source>
</evidence>
<dbReference type="GO" id="GO:0051537">
    <property type="term" value="F:2 iron, 2 sulfur cluster binding"/>
    <property type="evidence" value="ECO:0007669"/>
    <property type="project" value="UniProtKB-KW"/>
</dbReference>
<dbReference type="Pfam" id="PF10399">
    <property type="entry name" value="UCR_Fe-S_N"/>
    <property type="match status" value="1"/>
</dbReference>
<keyword evidence="16 19" id="KW-0472">Membrane</keyword>
<sequence>MQPKSPPNPGRRKFLTYTTSFLGIIGAFFTAIPFVSAFKPSAKAEAAGAPVKVDVSKLLPGEMMTVEWRGRPVFVVNIPEENTNFITKNLERLADPDMDDPSQPEYAKNEIRSRKKGIAVLTGVCTHLGCAPKYYPEAKPEDFDSNWQGGFFCPCHGSKFDLVGRVYANVPAPTNLVVPPHFFEKDNLLVIGSDGVS</sequence>
<keyword evidence="12 19" id="KW-0249">Electron transport</keyword>
<keyword evidence="11" id="KW-1278">Translocase</keyword>
<evidence type="ECO:0000256" key="11">
    <source>
        <dbReference type="ARBA" id="ARBA00022967"/>
    </source>
</evidence>
<dbReference type="InterPro" id="IPR036922">
    <property type="entry name" value="Rieske_2Fe-2S_sf"/>
</dbReference>
<dbReference type="NCBIfam" id="TIGR01416">
    <property type="entry name" value="Rieske_proteo"/>
    <property type="match status" value="1"/>
</dbReference>
<keyword evidence="13 19" id="KW-1133">Transmembrane helix</keyword>
<keyword evidence="10" id="KW-0479">Metal-binding</keyword>
<evidence type="ECO:0000313" key="23">
    <source>
        <dbReference type="Proteomes" id="UP000744438"/>
    </source>
</evidence>
<evidence type="ECO:0000256" key="6">
    <source>
        <dbReference type="ARBA" id="ARBA00022448"/>
    </source>
</evidence>
<keyword evidence="8 19" id="KW-0812">Transmembrane</keyword>
<evidence type="ECO:0000256" key="17">
    <source>
        <dbReference type="ARBA" id="ARBA00023157"/>
    </source>
</evidence>
<evidence type="ECO:0000259" key="21">
    <source>
        <dbReference type="PROSITE" id="PS51296"/>
    </source>
</evidence>
<evidence type="ECO:0000256" key="12">
    <source>
        <dbReference type="ARBA" id="ARBA00022982"/>
    </source>
</evidence>
<dbReference type="GO" id="GO:0005886">
    <property type="term" value="C:plasma membrane"/>
    <property type="evidence" value="ECO:0007669"/>
    <property type="project" value="UniProtKB-SubCell"/>
</dbReference>
<evidence type="ECO:0000256" key="2">
    <source>
        <dbReference type="ARBA" id="ARBA00004162"/>
    </source>
</evidence>
<name>A0A937HZG3_9GAMM</name>
<dbReference type="InterPro" id="IPR017941">
    <property type="entry name" value="Rieske_2Fe-2S"/>
</dbReference>
<evidence type="ECO:0000256" key="15">
    <source>
        <dbReference type="ARBA" id="ARBA00023014"/>
    </source>
</evidence>
<keyword evidence="6 19" id="KW-0813">Transport</keyword>
<protein>
    <recommendedName>
        <fullName evidence="5 19">Ubiquinol-cytochrome c reductase iron-sulfur subunit</fullName>
        <ecNumber evidence="4 19">7.1.1.8</ecNumber>
    </recommendedName>
</protein>
<dbReference type="InterPro" id="IPR019470">
    <property type="entry name" value="Ubiq_cytC_Rdtase_Fe-S_su_TAT"/>
</dbReference>
<dbReference type="PRINTS" id="PR00162">
    <property type="entry name" value="RIESKE"/>
</dbReference>
<evidence type="ECO:0000256" key="9">
    <source>
        <dbReference type="ARBA" id="ARBA00022714"/>
    </source>
</evidence>
<comment type="miscellaneous">
    <text evidence="19">The Rieske protein is a high potential 2Fe-2S protein.</text>
</comment>
<keyword evidence="15" id="KW-0411">Iron-sulfur</keyword>
<evidence type="ECO:0000256" key="4">
    <source>
        <dbReference type="ARBA" id="ARBA00012951"/>
    </source>
</evidence>
<dbReference type="EMBL" id="JADHQC010000001">
    <property type="protein sequence ID" value="MBL6811275.1"/>
    <property type="molecule type" value="Genomic_DNA"/>
</dbReference>
<evidence type="ECO:0000256" key="8">
    <source>
        <dbReference type="ARBA" id="ARBA00022692"/>
    </source>
</evidence>
<comment type="subunit">
    <text evidence="3 20">The main subunits of complex b-c1 are: cytochrome b, cytochrome c1 and the Rieske protein.</text>
</comment>
<dbReference type="InterPro" id="IPR005805">
    <property type="entry name" value="Rieske_Fe-S_prot_C"/>
</dbReference>
<comment type="catalytic activity">
    <reaction evidence="18 19">
        <text>a quinol + 2 Fe(III)-[cytochrome c](out) = a quinone + 2 Fe(II)-[cytochrome c](out) + 2 H(+)(out)</text>
        <dbReference type="Rhea" id="RHEA:11484"/>
        <dbReference type="Rhea" id="RHEA-COMP:10350"/>
        <dbReference type="Rhea" id="RHEA-COMP:14399"/>
        <dbReference type="ChEBI" id="CHEBI:15378"/>
        <dbReference type="ChEBI" id="CHEBI:24646"/>
        <dbReference type="ChEBI" id="CHEBI:29033"/>
        <dbReference type="ChEBI" id="CHEBI:29034"/>
        <dbReference type="ChEBI" id="CHEBI:132124"/>
        <dbReference type="EC" id="7.1.1.8"/>
    </reaction>
</comment>
<keyword evidence="9" id="KW-0001">2Fe-2S</keyword>
<comment type="subcellular location">
    <subcellularLocation>
        <location evidence="2">Cell membrane</location>
        <topology evidence="2">Single-pass membrane protein</topology>
    </subcellularLocation>
</comment>
<dbReference type="GO" id="GO:0008121">
    <property type="term" value="F:quinol-cytochrome-c reductase activity"/>
    <property type="evidence" value="ECO:0007669"/>
    <property type="project" value="UniProtKB-EC"/>
</dbReference>
<dbReference type="Pfam" id="PF00355">
    <property type="entry name" value="Rieske"/>
    <property type="match status" value="1"/>
</dbReference>
<feature type="domain" description="Rieske" evidence="21">
    <location>
        <begin position="85"/>
        <end position="190"/>
    </location>
</feature>
<evidence type="ECO:0000256" key="20">
    <source>
        <dbReference type="RuleBase" id="RU004497"/>
    </source>
</evidence>
<comment type="cofactor">
    <cofactor evidence="19">
        <name>[2Fe-2S] cluster</name>
        <dbReference type="ChEBI" id="CHEBI:190135"/>
    </cofactor>
    <text evidence="19">Binds 1 [2Fe-2S] cluster per subunit.</text>
</comment>
<feature type="transmembrane region" description="Helical" evidence="19">
    <location>
        <begin position="14"/>
        <end position="35"/>
    </location>
</feature>
<keyword evidence="7" id="KW-1003">Cell membrane</keyword>
<dbReference type="AlphaFoldDB" id="A0A937HZG3"/>
<dbReference type="PANTHER" id="PTHR10134">
    <property type="entry name" value="CYTOCHROME B-C1 COMPLEX SUBUNIT RIESKE, MITOCHONDRIAL"/>
    <property type="match status" value="1"/>
</dbReference>
<keyword evidence="17" id="KW-1015">Disulfide bond</keyword>
<evidence type="ECO:0000256" key="3">
    <source>
        <dbReference type="ARBA" id="ARBA00011649"/>
    </source>
</evidence>
<dbReference type="SUPFAM" id="SSF50022">
    <property type="entry name" value="ISP domain"/>
    <property type="match status" value="1"/>
</dbReference>
<evidence type="ECO:0000256" key="10">
    <source>
        <dbReference type="ARBA" id="ARBA00022723"/>
    </source>
</evidence>
<keyword evidence="14" id="KW-0408">Iron</keyword>
<organism evidence="22 23">
    <name type="scientific">SAR86 cluster bacterium</name>
    <dbReference type="NCBI Taxonomy" id="2030880"/>
    <lineage>
        <taxon>Bacteria</taxon>
        <taxon>Pseudomonadati</taxon>
        <taxon>Pseudomonadota</taxon>
        <taxon>Gammaproteobacteria</taxon>
        <taxon>SAR86 cluster</taxon>
    </lineage>
</organism>
<comment type="function">
    <text evidence="1">Component of the ubiquinol-cytochrome c reductase complex (complex III or cytochrome b-c1 complex), which is a respiratory chain that generates an electrochemical potential coupled to ATP synthesis.</text>
</comment>
<evidence type="ECO:0000256" key="1">
    <source>
        <dbReference type="ARBA" id="ARBA00002444"/>
    </source>
</evidence>
<dbReference type="Gene3D" id="1.20.5.510">
    <property type="entry name" value="Single helix bin"/>
    <property type="match status" value="1"/>
</dbReference>
<dbReference type="InterPro" id="IPR014349">
    <property type="entry name" value="Rieske_Fe-S_prot"/>
</dbReference>
<dbReference type="EC" id="7.1.1.8" evidence="4 19"/>